<dbReference type="PANTHER" id="PTHR33539">
    <property type="entry name" value="UPF0764 PROTEIN C16ORF89"/>
    <property type="match status" value="1"/>
</dbReference>
<dbReference type="Pfam" id="PF15882">
    <property type="entry name" value="DUF4735"/>
    <property type="match status" value="1"/>
</dbReference>
<dbReference type="PANTHER" id="PTHR33539:SF1">
    <property type="entry name" value="UPF0764 PROTEIN C16ORF89"/>
    <property type="match status" value="1"/>
</dbReference>
<evidence type="ECO:0000313" key="2">
    <source>
        <dbReference type="EMBL" id="PVD38452.1"/>
    </source>
</evidence>
<name>A0A2T7PYE8_POMCA</name>
<protein>
    <submittedName>
        <fullName evidence="2">Uncharacterized protein</fullName>
    </submittedName>
</protein>
<dbReference type="Proteomes" id="UP000245119">
    <property type="component" value="Linkage Group LG1"/>
</dbReference>
<gene>
    <name evidence="2" type="ORF">C0Q70_01067</name>
</gene>
<dbReference type="AlphaFoldDB" id="A0A2T7PYE8"/>
<evidence type="ECO:0000256" key="1">
    <source>
        <dbReference type="SAM" id="MobiDB-lite"/>
    </source>
</evidence>
<feature type="region of interest" description="Disordered" evidence="1">
    <location>
        <begin position="1"/>
        <end position="23"/>
    </location>
</feature>
<proteinExistence type="predicted"/>
<accession>A0A2T7PYE8</accession>
<dbReference type="GO" id="GO:0005829">
    <property type="term" value="C:cytosol"/>
    <property type="evidence" value="ECO:0007669"/>
    <property type="project" value="TreeGrafter"/>
</dbReference>
<reference evidence="2 3" key="1">
    <citation type="submission" date="2018-04" db="EMBL/GenBank/DDBJ databases">
        <title>The genome of golden apple snail Pomacea canaliculata provides insight into stress tolerance and invasive adaptation.</title>
        <authorList>
            <person name="Liu C."/>
            <person name="Liu B."/>
            <person name="Ren Y."/>
            <person name="Zhang Y."/>
            <person name="Wang H."/>
            <person name="Li S."/>
            <person name="Jiang F."/>
            <person name="Yin L."/>
            <person name="Zhang G."/>
            <person name="Qian W."/>
            <person name="Fan W."/>
        </authorList>
    </citation>
    <scope>NUCLEOTIDE SEQUENCE [LARGE SCALE GENOMIC DNA]</scope>
    <source>
        <strain evidence="2">SZHN2017</strain>
        <tissue evidence="2">Muscle</tissue>
    </source>
</reference>
<organism evidence="2 3">
    <name type="scientific">Pomacea canaliculata</name>
    <name type="common">Golden apple snail</name>
    <dbReference type="NCBI Taxonomy" id="400727"/>
    <lineage>
        <taxon>Eukaryota</taxon>
        <taxon>Metazoa</taxon>
        <taxon>Spiralia</taxon>
        <taxon>Lophotrochozoa</taxon>
        <taxon>Mollusca</taxon>
        <taxon>Gastropoda</taxon>
        <taxon>Caenogastropoda</taxon>
        <taxon>Architaenioglossa</taxon>
        <taxon>Ampullarioidea</taxon>
        <taxon>Ampullariidae</taxon>
        <taxon>Pomacea</taxon>
    </lineage>
</organism>
<keyword evidence="3" id="KW-1185">Reference proteome</keyword>
<sequence length="413" mass="47201">MPTTLLTPTQTPPSNPSHTNTNTSIYIPASITSISTRGTSRPYLQPSFELESVMPAPEQDVLLAKPEAVMTESHPPMRQRSDVTETGFCEHPANRSVREINGPAAGDQIRWRIFASRTDSNLSSLKVLLRNLNESRQEDKLPAEVTSEMWTLYHMAKDMSDAAEPHVAESEALYYHRIGPVIREGLWELNYPMRSLSSTVPLWKFSPKEAMTETQSDDCLTEFFGTGDTKEKCFISEKCWNRMTSLGYSQYSLSHQIFYLQIGELSGCMAHIVWNILMHNQPGLHVLQDTFCANMLREAESFDRAGLPAVFQDLFMEQGALCGMYGYYEFFRYDWLEHILGWQDRAEGCYKWAGWPLEKSARRNYRLKREERRLDGGCLCHRTTVAAAALVQYVRFLTEAYLQQAAQLMDSPQ</sequence>
<evidence type="ECO:0000313" key="3">
    <source>
        <dbReference type="Proteomes" id="UP000245119"/>
    </source>
</evidence>
<dbReference type="OrthoDB" id="5949187at2759"/>
<comment type="caution">
    <text evidence="2">The sequence shown here is derived from an EMBL/GenBank/DDBJ whole genome shotgun (WGS) entry which is preliminary data.</text>
</comment>
<dbReference type="EMBL" id="PZQS01000001">
    <property type="protein sequence ID" value="PVD38452.1"/>
    <property type="molecule type" value="Genomic_DNA"/>
</dbReference>
<dbReference type="STRING" id="400727.A0A2T7PYE8"/>
<dbReference type="GO" id="GO:0016020">
    <property type="term" value="C:membrane"/>
    <property type="evidence" value="ECO:0007669"/>
    <property type="project" value="TreeGrafter"/>
</dbReference>
<dbReference type="InterPro" id="IPR031751">
    <property type="entry name" value="DUF4735"/>
</dbReference>